<dbReference type="EMBL" id="SLXU01000008">
    <property type="protein sequence ID" value="TCP60691.1"/>
    <property type="molecule type" value="Genomic_DNA"/>
</dbReference>
<accession>A0A4R2RLR7</accession>
<keyword evidence="2" id="KW-1185">Reference proteome</keyword>
<dbReference type="Proteomes" id="UP000295050">
    <property type="component" value="Unassembled WGS sequence"/>
</dbReference>
<dbReference type="AlphaFoldDB" id="A0A4R2RLR7"/>
<gene>
    <name evidence="1" type="ORF">EV663_10848</name>
</gene>
<name>A0A4R2RLR7_9RHOB</name>
<comment type="caution">
    <text evidence="1">The sequence shown here is derived from an EMBL/GenBank/DDBJ whole genome shotgun (WGS) entry which is preliminary data.</text>
</comment>
<dbReference type="PROSITE" id="PS51257">
    <property type="entry name" value="PROKAR_LIPOPROTEIN"/>
    <property type="match status" value="1"/>
</dbReference>
<sequence length="82" mass="8725">MTRHGGWIAGALLLTACAQFPEIDAAAPARNAVADYPRIVPLDMGRLALVVEPMAGSDDGARLAARAVDLRHRAALLRLRPI</sequence>
<protein>
    <submittedName>
        <fullName evidence="1">Uncharacterized protein</fullName>
    </submittedName>
</protein>
<evidence type="ECO:0000313" key="2">
    <source>
        <dbReference type="Proteomes" id="UP000295050"/>
    </source>
</evidence>
<organism evidence="1 2">
    <name type="scientific">Rhodovulum bhavnagarense</name>
    <dbReference type="NCBI Taxonomy" id="992286"/>
    <lineage>
        <taxon>Bacteria</taxon>
        <taxon>Pseudomonadati</taxon>
        <taxon>Pseudomonadota</taxon>
        <taxon>Alphaproteobacteria</taxon>
        <taxon>Rhodobacterales</taxon>
        <taxon>Paracoccaceae</taxon>
        <taxon>Rhodovulum</taxon>
    </lineage>
</organism>
<dbReference type="RefSeq" id="WP_132951577.1">
    <property type="nucleotide sequence ID" value="NZ_SLXU01000008.1"/>
</dbReference>
<proteinExistence type="predicted"/>
<reference evidence="1 2" key="1">
    <citation type="submission" date="2019-03" db="EMBL/GenBank/DDBJ databases">
        <title>Genomic Encyclopedia of Type Strains, Phase IV (KMG-IV): sequencing the most valuable type-strain genomes for metagenomic binning, comparative biology and taxonomic classification.</title>
        <authorList>
            <person name="Goeker M."/>
        </authorList>
    </citation>
    <scope>NUCLEOTIDE SEQUENCE [LARGE SCALE GENOMIC DNA]</scope>
    <source>
        <strain evidence="1 2">DSM 24766</strain>
    </source>
</reference>
<evidence type="ECO:0000313" key="1">
    <source>
        <dbReference type="EMBL" id="TCP60691.1"/>
    </source>
</evidence>